<evidence type="ECO:0000313" key="1">
    <source>
        <dbReference type="EMBL" id="KAG1899164.1"/>
    </source>
</evidence>
<protein>
    <submittedName>
        <fullName evidence="1">Uncharacterized protein</fullName>
    </submittedName>
</protein>
<reference evidence="1" key="1">
    <citation type="journal article" date="2020" name="New Phytol.">
        <title>Comparative genomics reveals dynamic genome evolution in host specialist ectomycorrhizal fungi.</title>
        <authorList>
            <person name="Lofgren L.A."/>
            <person name="Nguyen N.H."/>
            <person name="Vilgalys R."/>
            <person name="Ruytinx J."/>
            <person name="Liao H.L."/>
            <person name="Branco S."/>
            <person name="Kuo A."/>
            <person name="LaButti K."/>
            <person name="Lipzen A."/>
            <person name="Andreopoulos W."/>
            <person name="Pangilinan J."/>
            <person name="Riley R."/>
            <person name="Hundley H."/>
            <person name="Na H."/>
            <person name="Barry K."/>
            <person name="Grigoriev I.V."/>
            <person name="Stajich J.E."/>
            <person name="Kennedy P.G."/>
        </authorList>
    </citation>
    <scope>NUCLEOTIDE SEQUENCE</scope>
    <source>
        <strain evidence="1">FC203</strain>
    </source>
</reference>
<proteinExistence type="predicted"/>
<organism evidence="1 2">
    <name type="scientific">Suillus fuscotomentosus</name>
    <dbReference type="NCBI Taxonomy" id="1912939"/>
    <lineage>
        <taxon>Eukaryota</taxon>
        <taxon>Fungi</taxon>
        <taxon>Dikarya</taxon>
        <taxon>Basidiomycota</taxon>
        <taxon>Agaricomycotina</taxon>
        <taxon>Agaricomycetes</taxon>
        <taxon>Agaricomycetidae</taxon>
        <taxon>Boletales</taxon>
        <taxon>Suillineae</taxon>
        <taxon>Suillaceae</taxon>
        <taxon>Suillus</taxon>
    </lineage>
</organism>
<sequence>MKPYELSQLVTNIVLLAQYLLHPGGHLVFFLPMGMELIANSLQDFESWGQRLITIKKTAHAEYLPLSFDYIREVEESRDTHILVHKDFREKYFQGFKRDDER</sequence>
<keyword evidence="2" id="KW-1185">Reference proteome</keyword>
<comment type="caution">
    <text evidence="1">The sequence shown here is derived from an EMBL/GenBank/DDBJ whole genome shotgun (WGS) entry which is preliminary data.</text>
</comment>
<dbReference type="GeneID" id="64663910"/>
<dbReference type="EMBL" id="JABBWK010000034">
    <property type="protein sequence ID" value="KAG1899164.1"/>
    <property type="molecule type" value="Genomic_DNA"/>
</dbReference>
<name>A0AAD4E664_9AGAM</name>
<accession>A0AAD4E664</accession>
<evidence type="ECO:0000313" key="2">
    <source>
        <dbReference type="Proteomes" id="UP001195769"/>
    </source>
</evidence>
<gene>
    <name evidence="1" type="ORF">F5891DRAFT_1234460</name>
</gene>
<dbReference type="RefSeq" id="XP_041224740.1">
    <property type="nucleotide sequence ID" value="XM_041369612.1"/>
</dbReference>
<dbReference type="AlphaFoldDB" id="A0AAD4E664"/>
<dbReference type="Proteomes" id="UP001195769">
    <property type="component" value="Unassembled WGS sequence"/>
</dbReference>